<accession>A0AAP4TVY9</accession>
<evidence type="ECO:0000313" key="2">
    <source>
        <dbReference type="Proteomes" id="UP001170481"/>
    </source>
</evidence>
<proteinExistence type="predicted"/>
<dbReference type="RefSeq" id="WP_289864751.1">
    <property type="nucleotide sequence ID" value="NZ_JAUORK010000003.1"/>
</dbReference>
<dbReference type="Proteomes" id="UP001170481">
    <property type="component" value="Unassembled WGS sequence"/>
</dbReference>
<reference evidence="1" key="1">
    <citation type="submission" date="2023-07" db="EMBL/GenBank/DDBJ databases">
        <title>Genome content predicts the carbon catabolic preferences of heterotrophic bacteria.</title>
        <authorList>
            <person name="Gralka M."/>
        </authorList>
    </citation>
    <scope>NUCLEOTIDE SEQUENCE</scope>
    <source>
        <strain evidence="1">C2R13</strain>
    </source>
</reference>
<gene>
    <name evidence="1" type="ORF">Q4535_03810</name>
</gene>
<sequence length="76" mass="8820">MTKLTKELIERGRAGELSLLGGAIYETMSRENLTFQQVVFEYNRLGLNHTLAKSAYTEFRIDQDILQFQESRQAYS</sequence>
<evidence type="ECO:0000313" key="1">
    <source>
        <dbReference type="EMBL" id="MDO6671239.1"/>
    </source>
</evidence>
<dbReference type="AlphaFoldDB" id="A0AAP4TVY9"/>
<comment type="caution">
    <text evidence="1">The sequence shown here is derived from an EMBL/GenBank/DDBJ whole genome shotgun (WGS) entry which is preliminary data.</text>
</comment>
<dbReference type="EMBL" id="JAUORK010000003">
    <property type="protein sequence ID" value="MDO6671239.1"/>
    <property type="molecule type" value="Genomic_DNA"/>
</dbReference>
<organism evidence="1 2">
    <name type="scientific">Cobetia amphilecti</name>
    <dbReference type="NCBI Taxonomy" id="1055104"/>
    <lineage>
        <taxon>Bacteria</taxon>
        <taxon>Pseudomonadati</taxon>
        <taxon>Pseudomonadota</taxon>
        <taxon>Gammaproteobacteria</taxon>
        <taxon>Oceanospirillales</taxon>
        <taxon>Halomonadaceae</taxon>
        <taxon>Cobetia</taxon>
    </lineage>
</organism>
<protein>
    <submittedName>
        <fullName evidence="1">Uncharacterized protein</fullName>
    </submittedName>
</protein>
<name>A0AAP4TVY9_9GAMM</name>